<reference evidence="1" key="1">
    <citation type="submission" date="2018-04" db="EMBL/GenBank/DDBJ databases">
        <title>Genomes of the Obligate Erwinia dacicola and Facultative Enterobacter sp. OLF Endosymbionts of the Olive Fruit fly, Bactrocera oleae.</title>
        <authorList>
            <person name="Estes A.M."/>
            <person name="Hearn D.J."/>
            <person name="Agarwal S."/>
            <person name="Pierson E.A."/>
            <person name="Dunning-Hotopp J.C."/>
        </authorList>
    </citation>
    <scope>NUCLEOTIDE SEQUENCE [LARGE SCALE GENOMIC DNA]</scope>
    <source>
        <strain evidence="1">Oroville</strain>
    </source>
</reference>
<accession>A0A328TSG6</accession>
<evidence type="ECO:0000313" key="1">
    <source>
        <dbReference type="EMBL" id="RAP71845.1"/>
    </source>
</evidence>
<dbReference type="EMBL" id="LJAM02000090">
    <property type="protein sequence ID" value="RAP71845.1"/>
    <property type="molecule type" value="Genomic_DNA"/>
</dbReference>
<gene>
    <name evidence="1" type="ORF">ACZ87_01336</name>
</gene>
<sequence>MERTTINFRINDDALLAQFNRAIAKEQKKHKFATDGIRTIKD</sequence>
<keyword evidence="2" id="KW-1185">Reference proteome</keyword>
<proteinExistence type="predicted"/>
<dbReference type="AlphaFoldDB" id="A0A328TSG6"/>
<comment type="caution">
    <text evidence="1">The sequence shown here is derived from an EMBL/GenBank/DDBJ whole genome shotgun (WGS) entry which is preliminary data.</text>
</comment>
<feature type="non-terminal residue" evidence="1">
    <location>
        <position position="42"/>
    </location>
</feature>
<dbReference type="Proteomes" id="UP000244334">
    <property type="component" value="Unassembled WGS sequence"/>
</dbReference>
<protein>
    <submittedName>
        <fullName evidence="1">Uncharacterized protein</fullName>
    </submittedName>
</protein>
<evidence type="ECO:0000313" key="2">
    <source>
        <dbReference type="Proteomes" id="UP000244334"/>
    </source>
</evidence>
<organism evidence="1 2">
    <name type="scientific">Candidatus Erwinia dacicola</name>
    <dbReference type="NCBI Taxonomy" id="252393"/>
    <lineage>
        <taxon>Bacteria</taxon>
        <taxon>Pseudomonadati</taxon>
        <taxon>Pseudomonadota</taxon>
        <taxon>Gammaproteobacteria</taxon>
        <taxon>Enterobacterales</taxon>
        <taxon>Erwiniaceae</taxon>
        <taxon>Erwinia</taxon>
    </lineage>
</organism>
<name>A0A328TSG6_9GAMM</name>